<keyword evidence="4" id="KW-0732">Signal</keyword>
<keyword evidence="7" id="KW-0482">Metalloprotease</keyword>
<sequence length="309" mass="33369">MTTLEPPTSRTCGAMAEHRRLLTESSRYRRSRAELENTTRDVQRLERTTDEILRIPVVVHVVARTDAENISDDQVISQIEVLNKDYRATNADLAAVPDVFSSLVGDAKIEFVLATVDPDGDPTSGITRTSTTQSTFGIDNAIKFADRGGADAWPADRYLNMWVGLLRGGLLGYAQFPGGPADTDGVVITHTAFGTTGTATEPFNLGRTATHEVGHYLNLFHIWGDDGSGCGGTDEVSDTPNQGSENTGKPTFPKVSCNNGPAGDLFMDYMDYVDDDTMVMFTAGQVSRMRTCLETARSSLRVTATTAAG</sequence>
<organism evidence="11 12">
    <name type="scientific">Williamsia limnetica</name>
    <dbReference type="NCBI Taxonomy" id="882452"/>
    <lineage>
        <taxon>Bacteria</taxon>
        <taxon>Bacillati</taxon>
        <taxon>Actinomycetota</taxon>
        <taxon>Actinomycetes</taxon>
        <taxon>Mycobacteriales</taxon>
        <taxon>Nocardiaceae</taxon>
        <taxon>Williamsia</taxon>
    </lineage>
</organism>
<gene>
    <name evidence="11" type="ORF">DFR67_111203</name>
</gene>
<keyword evidence="3" id="KW-0479">Metal-binding</keyword>
<dbReference type="InterPro" id="IPR024079">
    <property type="entry name" value="MetalloPept_cat_dom_sf"/>
</dbReference>
<dbReference type="GO" id="GO:0006508">
    <property type="term" value="P:proteolysis"/>
    <property type="evidence" value="ECO:0007669"/>
    <property type="project" value="UniProtKB-KW"/>
</dbReference>
<dbReference type="GO" id="GO:0008237">
    <property type="term" value="F:metallopeptidase activity"/>
    <property type="evidence" value="ECO:0007669"/>
    <property type="project" value="UniProtKB-KW"/>
</dbReference>
<dbReference type="SUPFAM" id="SSF55486">
    <property type="entry name" value="Metalloproteases ('zincins'), catalytic domain"/>
    <property type="match status" value="1"/>
</dbReference>
<dbReference type="PANTHER" id="PTHR47466:SF1">
    <property type="entry name" value="METALLOPROTEASE MEP1 (AFU_ORTHOLOGUE AFUA_1G07730)-RELATED"/>
    <property type="match status" value="1"/>
</dbReference>
<evidence type="ECO:0000313" key="12">
    <source>
        <dbReference type="Proteomes" id="UP000247591"/>
    </source>
</evidence>
<keyword evidence="6" id="KW-0862">Zinc</keyword>
<keyword evidence="8" id="KW-1015">Disulfide bond</keyword>
<evidence type="ECO:0000256" key="3">
    <source>
        <dbReference type="ARBA" id="ARBA00022723"/>
    </source>
</evidence>
<dbReference type="Pfam" id="PF05572">
    <property type="entry name" value="Peptidase_M43"/>
    <property type="match status" value="1"/>
</dbReference>
<feature type="region of interest" description="Disordered" evidence="9">
    <location>
        <begin position="231"/>
        <end position="256"/>
    </location>
</feature>
<evidence type="ECO:0000313" key="11">
    <source>
        <dbReference type="EMBL" id="PYE15127.1"/>
    </source>
</evidence>
<evidence type="ECO:0000256" key="1">
    <source>
        <dbReference type="ARBA" id="ARBA00008721"/>
    </source>
</evidence>
<evidence type="ECO:0000256" key="2">
    <source>
        <dbReference type="ARBA" id="ARBA00022670"/>
    </source>
</evidence>
<feature type="compositionally biased region" description="Polar residues" evidence="9">
    <location>
        <begin position="238"/>
        <end position="249"/>
    </location>
</feature>
<dbReference type="GO" id="GO:0046872">
    <property type="term" value="F:metal ion binding"/>
    <property type="evidence" value="ECO:0007669"/>
    <property type="project" value="UniProtKB-KW"/>
</dbReference>
<evidence type="ECO:0000256" key="5">
    <source>
        <dbReference type="ARBA" id="ARBA00022801"/>
    </source>
</evidence>
<comment type="similarity">
    <text evidence="1">Belongs to the peptidase M43B family.</text>
</comment>
<evidence type="ECO:0000256" key="4">
    <source>
        <dbReference type="ARBA" id="ARBA00022729"/>
    </source>
</evidence>
<keyword evidence="12" id="KW-1185">Reference proteome</keyword>
<evidence type="ECO:0000256" key="7">
    <source>
        <dbReference type="ARBA" id="ARBA00023049"/>
    </source>
</evidence>
<evidence type="ECO:0000256" key="8">
    <source>
        <dbReference type="ARBA" id="ARBA00023157"/>
    </source>
</evidence>
<evidence type="ECO:0000259" key="10">
    <source>
        <dbReference type="Pfam" id="PF05572"/>
    </source>
</evidence>
<reference evidence="11 12" key="1">
    <citation type="submission" date="2018-06" db="EMBL/GenBank/DDBJ databases">
        <title>Genomic Encyclopedia of Type Strains, Phase IV (KMG-IV): sequencing the most valuable type-strain genomes for metagenomic binning, comparative biology and taxonomic classification.</title>
        <authorList>
            <person name="Goeker M."/>
        </authorList>
    </citation>
    <scope>NUCLEOTIDE SEQUENCE [LARGE SCALE GENOMIC DNA]</scope>
    <source>
        <strain evidence="11 12">DSM 45521</strain>
    </source>
</reference>
<keyword evidence="2" id="KW-0645">Protease</keyword>
<evidence type="ECO:0000256" key="6">
    <source>
        <dbReference type="ARBA" id="ARBA00022833"/>
    </source>
</evidence>
<accession>A0A318RGW5</accession>
<dbReference type="Proteomes" id="UP000247591">
    <property type="component" value="Unassembled WGS sequence"/>
</dbReference>
<dbReference type="PANTHER" id="PTHR47466">
    <property type="match status" value="1"/>
</dbReference>
<comment type="caution">
    <text evidence="11">The sequence shown here is derived from an EMBL/GenBank/DDBJ whole genome shotgun (WGS) entry which is preliminary data.</text>
</comment>
<keyword evidence="5" id="KW-0378">Hydrolase</keyword>
<dbReference type="RefSeq" id="WP_170135244.1">
    <property type="nucleotide sequence ID" value="NZ_QJSP01000011.1"/>
</dbReference>
<protein>
    <submittedName>
        <fullName evidence="11">Pregnancy-associated plasma protein-A</fullName>
    </submittedName>
</protein>
<dbReference type="InterPro" id="IPR008754">
    <property type="entry name" value="Peptidase_M43"/>
</dbReference>
<dbReference type="AlphaFoldDB" id="A0A318RGW5"/>
<feature type="domain" description="Peptidase M43 pregnancy-associated plasma-A" evidence="10">
    <location>
        <begin position="150"/>
        <end position="294"/>
    </location>
</feature>
<proteinExistence type="inferred from homology"/>
<dbReference type="EMBL" id="QJSP01000011">
    <property type="protein sequence ID" value="PYE15127.1"/>
    <property type="molecule type" value="Genomic_DNA"/>
</dbReference>
<name>A0A318RGW5_WILLI</name>
<evidence type="ECO:0000256" key="9">
    <source>
        <dbReference type="SAM" id="MobiDB-lite"/>
    </source>
</evidence>
<dbReference type="Gene3D" id="3.40.390.10">
    <property type="entry name" value="Collagenase (Catalytic Domain)"/>
    <property type="match status" value="1"/>
</dbReference>